<reference evidence="2 5" key="2">
    <citation type="submission" date="2024-10" db="EMBL/GenBank/DDBJ databases">
        <authorList>
            <person name="Sang B.-I."/>
            <person name="Prabhaharan D."/>
        </authorList>
    </citation>
    <scope>NUCLEOTIDE SEQUENCE [LARGE SCALE GENOMIC DNA]</scope>
    <source>
        <strain evidence="2 5">MH</strain>
    </source>
</reference>
<organism evidence="3 4">
    <name type="scientific">Megasphaera hexanoica</name>
    <dbReference type="NCBI Taxonomy" id="1675036"/>
    <lineage>
        <taxon>Bacteria</taxon>
        <taxon>Bacillati</taxon>
        <taxon>Bacillota</taxon>
        <taxon>Negativicutes</taxon>
        <taxon>Veillonellales</taxon>
        <taxon>Veillonellaceae</taxon>
        <taxon>Megasphaera</taxon>
    </lineage>
</organism>
<dbReference type="OrthoDB" id="307768at2"/>
<evidence type="ECO:0000313" key="5">
    <source>
        <dbReference type="Proteomes" id="UP001605989"/>
    </source>
</evidence>
<keyword evidence="5" id="KW-1185">Reference proteome</keyword>
<accession>A0A848BXV8</accession>
<keyword evidence="1" id="KW-1133">Transmembrane helix</keyword>
<feature type="transmembrane region" description="Helical" evidence="1">
    <location>
        <begin position="25"/>
        <end position="44"/>
    </location>
</feature>
<name>A0A848BXV8_9FIRM</name>
<sequence>MRIGEGTIEEIKENGLAKVKVSRDFLYVACSACAGAEHVMIMAYNGLGAREGDRVRYEVDDSHLAMSSFICFIMPLLLAAAGALAGYGLGTETMWGIAGAVIGLAFGVAGVKYYDNRLGKVIDTKASITAILEDGEDDNESVTA</sequence>
<dbReference type="KEGG" id="mhw:ACT01_03035"/>
<evidence type="ECO:0000256" key="1">
    <source>
        <dbReference type="SAM" id="Phobius"/>
    </source>
</evidence>
<gene>
    <name evidence="2" type="ORF">ACGTZG_05435</name>
    <name evidence="3" type="ORF">HF872_00880</name>
</gene>
<dbReference type="AlphaFoldDB" id="A0A848BXV8"/>
<dbReference type="RefSeq" id="WP_059076145.1">
    <property type="nucleotide sequence ID" value="NZ_CP011940.1"/>
</dbReference>
<dbReference type="EMBL" id="JBIEKR010000004">
    <property type="protein sequence ID" value="MFG6272628.1"/>
    <property type="molecule type" value="Genomic_DNA"/>
</dbReference>
<feature type="transmembrane region" description="Helical" evidence="1">
    <location>
        <begin position="93"/>
        <end position="114"/>
    </location>
</feature>
<comment type="caution">
    <text evidence="3">The sequence shown here is derived from an EMBL/GenBank/DDBJ whole genome shotgun (WGS) entry which is preliminary data.</text>
</comment>
<keyword evidence="1" id="KW-0472">Membrane</keyword>
<evidence type="ECO:0000313" key="4">
    <source>
        <dbReference type="Proteomes" id="UP000591071"/>
    </source>
</evidence>
<keyword evidence="1" id="KW-0812">Transmembrane</keyword>
<dbReference type="Proteomes" id="UP000591071">
    <property type="component" value="Unassembled WGS sequence"/>
</dbReference>
<reference evidence="3 4" key="1">
    <citation type="submission" date="2020-04" db="EMBL/GenBank/DDBJ databases">
        <authorList>
            <person name="Hitch T.C.A."/>
            <person name="Wylensek D."/>
            <person name="Clavel T."/>
        </authorList>
    </citation>
    <scope>NUCLEOTIDE SEQUENCE [LARGE SCALE GENOMIC DNA]</scope>
    <source>
        <strain evidence="3 4">Oil-RF-744-FAT-WT-6-1</strain>
    </source>
</reference>
<evidence type="ECO:0000313" key="2">
    <source>
        <dbReference type="EMBL" id="MFG6272628.1"/>
    </source>
</evidence>
<dbReference type="EMBL" id="JABAFG010000001">
    <property type="protein sequence ID" value="NME27183.1"/>
    <property type="molecule type" value="Genomic_DNA"/>
</dbReference>
<protein>
    <submittedName>
        <fullName evidence="3">SoxR reducing system RseC family protein</fullName>
    </submittedName>
</protein>
<feature type="transmembrane region" description="Helical" evidence="1">
    <location>
        <begin position="64"/>
        <end position="87"/>
    </location>
</feature>
<proteinExistence type="predicted"/>
<dbReference type="Pfam" id="PF04246">
    <property type="entry name" value="RseC_MucC"/>
    <property type="match status" value="1"/>
</dbReference>
<evidence type="ECO:0000313" key="3">
    <source>
        <dbReference type="EMBL" id="NME27183.1"/>
    </source>
</evidence>
<dbReference type="Proteomes" id="UP001605989">
    <property type="component" value="Unassembled WGS sequence"/>
</dbReference>